<dbReference type="EC" id="2.3.1.41" evidence="4"/>
<evidence type="ECO:0000256" key="6">
    <source>
        <dbReference type="ARBA" id="ARBA00022679"/>
    </source>
</evidence>
<dbReference type="Pfam" id="PF02801">
    <property type="entry name" value="Ketoacyl-synt_C"/>
    <property type="match status" value="1"/>
</dbReference>
<protein>
    <recommendedName>
        <fullName evidence="8">3-oxoacyl-[acyl-carrier-protein] synthase 1</fullName>
        <ecNumber evidence="4">2.3.1.41</ecNumber>
    </recommendedName>
    <alternativeName>
        <fullName evidence="9">3-oxoacyl-[acyl-carrier-protein] synthase I</fullName>
    </alternativeName>
    <alternativeName>
        <fullName evidence="10">Beta-ketoacyl-ACP synthase I</fullName>
    </alternativeName>
</protein>
<reference evidence="15 16" key="1">
    <citation type="submission" date="2018-05" db="EMBL/GenBank/DDBJ databases">
        <title>Chitinophaga sp. K3CV102501T nov., isolated from isolated from a monsoon evergreen broad-leaved forest soil.</title>
        <authorList>
            <person name="Lv Y."/>
        </authorList>
    </citation>
    <scope>NUCLEOTIDE SEQUENCE [LARGE SCALE GENOMIC DNA]</scope>
    <source>
        <strain evidence="15 16">GDMCC 1.1325</strain>
    </source>
</reference>
<dbReference type="Gene3D" id="3.40.47.10">
    <property type="match status" value="1"/>
</dbReference>
<organism evidence="15 16">
    <name type="scientific">Chitinophaga flava</name>
    <dbReference type="NCBI Taxonomy" id="2259036"/>
    <lineage>
        <taxon>Bacteria</taxon>
        <taxon>Pseudomonadati</taxon>
        <taxon>Bacteroidota</taxon>
        <taxon>Chitinophagia</taxon>
        <taxon>Chitinophagales</taxon>
        <taxon>Chitinophagaceae</taxon>
        <taxon>Chitinophaga</taxon>
    </lineage>
</organism>
<evidence type="ECO:0000256" key="10">
    <source>
        <dbReference type="ARBA" id="ARBA00042143"/>
    </source>
</evidence>
<dbReference type="Proteomes" id="UP000253410">
    <property type="component" value="Unassembled WGS sequence"/>
</dbReference>
<dbReference type="GO" id="GO:0006633">
    <property type="term" value="P:fatty acid biosynthetic process"/>
    <property type="evidence" value="ECO:0007669"/>
    <property type="project" value="TreeGrafter"/>
</dbReference>
<dbReference type="Pfam" id="PF00109">
    <property type="entry name" value="ketoacyl-synt"/>
    <property type="match status" value="1"/>
</dbReference>
<name>A0A365XRD5_9BACT</name>
<evidence type="ECO:0000256" key="3">
    <source>
        <dbReference type="ARBA" id="ARBA00011738"/>
    </source>
</evidence>
<evidence type="ECO:0000313" key="15">
    <source>
        <dbReference type="EMBL" id="RBL88916.1"/>
    </source>
</evidence>
<comment type="subcellular location">
    <subcellularLocation>
        <location evidence="1">Cytoplasm</location>
    </subcellularLocation>
</comment>
<gene>
    <name evidence="15" type="ORF">DF182_20425</name>
</gene>
<evidence type="ECO:0000256" key="9">
    <source>
        <dbReference type="ARBA" id="ARBA00041620"/>
    </source>
</evidence>
<dbReference type="AlphaFoldDB" id="A0A365XRD5"/>
<comment type="caution">
    <text evidence="15">The sequence shown here is derived from an EMBL/GenBank/DDBJ whole genome shotgun (WGS) entry which is preliminary data.</text>
</comment>
<dbReference type="InterPro" id="IPR014031">
    <property type="entry name" value="Ketoacyl_synth_C"/>
</dbReference>
<dbReference type="GO" id="GO:0004315">
    <property type="term" value="F:3-oxoacyl-[acyl-carrier-protein] synthase activity"/>
    <property type="evidence" value="ECO:0007669"/>
    <property type="project" value="UniProtKB-EC"/>
</dbReference>
<dbReference type="OrthoDB" id="9808669at2"/>
<evidence type="ECO:0000256" key="8">
    <source>
        <dbReference type="ARBA" id="ARBA00039450"/>
    </source>
</evidence>
<keyword evidence="6 13" id="KW-0808">Transferase</keyword>
<evidence type="ECO:0000256" key="12">
    <source>
        <dbReference type="ARBA" id="ARBA00048506"/>
    </source>
</evidence>
<evidence type="ECO:0000256" key="11">
    <source>
        <dbReference type="ARBA" id="ARBA00048121"/>
    </source>
</evidence>
<comment type="catalytic activity">
    <reaction evidence="11">
        <text>(3Z)-decenoyl-[ACP] + malonyl-[ACP] + H(+) = 3-oxo-(5Z)-dodecenoyl-[ACP] + holo-[ACP] + CO2</text>
        <dbReference type="Rhea" id="RHEA:54940"/>
        <dbReference type="Rhea" id="RHEA-COMP:9623"/>
        <dbReference type="Rhea" id="RHEA-COMP:9685"/>
        <dbReference type="Rhea" id="RHEA-COMP:9927"/>
        <dbReference type="Rhea" id="RHEA-COMP:14042"/>
        <dbReference type="ChEBI" id="CHEBI:15378"/>
        <dbReference type="ChEBI" id="CHEBI:16526"/>
        <dbReference type="ChEBI" id="CHEBI:64479"/>
        <dbReference type="ChEBI" id="CHEBI:78449"/>
        <dbReference type="ChEBI" id="CHEBI:78798"/>
        <dbReference type="ChEBI" id="CHEBI:138410"/>
    </reaction>
    <physiologicalReaction direction="left-to-right" evidence="11">
        <dbReference type="Rhea" id="RHEA:54941"/>
    </physiologicalReaction>
</comment>
<comment type="subunit">
    <text evidence="3">Homodimer.</text>
</comment>
<dbReference type="PANTHER" id="PTHR11712">
    <property type="entry name" value="POLYKETIDE SYNTHASE-RELATED"/>
    <property type="match status" value="1"/>
</dbReference>
<comment type="catalytic activity">
    <reaction evidence="12">
        <text>a fatty acyl-[ACP] + malonyl-[ACP] + H(+) = a 3-oxoacyl-[ACP] + holo-[ACP] + CO2</text>
        <dbReference type="Rhea" id="RHEA:22836"/>
        <dbReference type="Rhea" id="RHEA-COMP:9623"/>
        <dbReference type="Rhea" id="RHEA-COMP:9685"/>
        <dbReference type="Rhea" id="RHEA-COMP:9916"/>
        <dbReference type="Rhea" id="RHEA-COMP:14125"/>
        <dbReference type="ChEBI" id="CHEBI:15378"/>
        <dbReference type="ChEBI" id="CHEBI:16526"/>
        <dbReference type="ChEBI" id="CHEBI:64479"/>
        <dbReference type="ChEBI" id="CHEBI:78449"/>
        <dbReference type="ChEBI" id="CHEBI:78776"/>
        <dbReference type="ChEBI" id="CHEBI:138651"/>
        <dbReference type="EC" id="2.3.1.41"/>
    </reaction>
    <physiologicalReaction direction="left-to-right" evidence="12">
        <dbReference type="Rhea" id="RHEA:22837"/>
    </physiologicalReaction>
</comment>
<keyword evidence="7" id="KW-0012">Acyltransferase</keyword>
<dbReference type="EMBL" id="QFFJ01000002">
    <property type="protein sequence ID" value="RBL88916.1"/>
    <property type="molecule type" value="Genomic_DNA"/>
</dbReference>
<feature type="domain" description="Ketosynthase family 3 (KS3)" evidence="14">
    <location>
        <begin position="2"/>
        <end position="422"/>
    </location>
</feature>
<dbReference type="SMART" id="SM00825">
    <property type="entry name" value="PKS_KS"/>
    <property type="match status" value="1"/>
</dbReference>
<sequence length="425" mass="44822">MSVRVVITGLGVMAPNGAGVPAFREAVINGVSGIRYDPKLAALDFSCRIAGTPEVTEAMKLRYFEPLELKGFNSEAVLYGVMAGIEAWQDAGLPLANGAMQPDWDSGVVFGTGSSGVDKWREAIYQVDEGKVRRLGSTVISQTMASSISAWLGGKLALGNQVTTNSSACTTGAESVMMAYDRIRSGKALRMLAGSTTDGGPYVWAGFDAMRVCTFKNNDRPEAGSRPMSASASGFVPGAGAGALVVESLDSALQRGATIYAEIAGGHVNSGGQLGEGSMTAPNSEAVQRCIREAVREAGIHPDEIDVINGHLTATSKDATEILNWSQALNRKGADFPYVNALKCMVGHCLSASGSIELVSAVLQLKEGFLFPNINSEDLHPEIAAIVPRERIPLQLMNKTLQVVAKASFGFGDVNACIILKKYKP</sequence>
<dbReference type="CDD" id="cd00834">
    <property type="entry name" value="KAS_I_II"/>
    <property type="match status" value="1"/>
</dbReference>
<dbReference type="RefSeq" id="WP_113617658.1">
    <property type="nucleotide sequence ID" value="NZ_QFFJ01000002.1"/>
</dbReference>
<keyword evidence="16" id="KW-1185">Reference proteome</keyword>
<accession>A0A365XRD5</accession>
<dbReference type="InterPro" id="IPR020841">
    <property type="entry name" value="PKS_Beta-ketoAc_synthase_dom"/>
</dbReference>
<evidence type="ECO:0000259" key="14">
    <source>
        <dbReference type="PROSITE" id="PS52004"/>
    </source>
</evidence>
<dbReference type="InterPro" id="IPR016039">
    <property type="entry name" value="Thiolase-like"/>
</dbReference>
<comment type="similarity">
    <text evidence="2 13">Belongs to the thiolase-like superfamily. Beta-ketoacyl-ACP synthases family.</text>
</comment>
<evidence type="ECO:0000256" key="7">
    <source>
        <dbReference type="ARBA" id="ARBA00023315"/>
    </source>
</evidence>
<proteinExistence type="inferred from homology"/>
<evidence type="ECO:0000313" key="16">
    <source>
        <dbReference type="Proteomes" id="UP000253410"/>
    </source>
</evidence>
<dbReference type="PANTHER" id="PTHR11712:SF306">
    <property type="entry name" value="3-OXOACYL-[ACYL-CARRIER-PROTEIN] SYNTHASE 1"/>
    <property type="match status" value="1"/>
</dbReference>
<dbReference type="InterPro" id="IPR014030">
    <property type="entry name" value="Ketoacyl_synth_N"/>
</dbReference>
<keyword evidence="5" id="KW-0963">Cytoplasm</keyword>
<evidence type="ECO:0000256" key="5">
    <source>
        <dbReference type="ARBA" id="ARBA00022490"/>
    </source>
</evidence>
<evidence type="ECO:0000256" key="1">
    <source>
        <dbReference type="ARBA" id="ARBA00004496"/>
    </source>
</evidence>
<evidence type="ECO:0000256" key="4">
    <source>
        <dbReference type="ARBA" id="ARBA00013191"/>
    </source>
</evidence>
<dbReference type="GO" id="GO:0005829">
    <property type="term" value="C:cytosol"/>
    <property type="evidence" value="ECO:0007669"/>
    <property type="project" value="TreeGrafter"/>
</dbReference>
<dbReference type="SUPFAM" id="SSF53901">
    <property type="entry name" value="Thiolase-like"/>
    <property type="match status" value="2"/>
</dbReference>
<evidence type="ECO:0000256" key="2">
    <source>
        <dbReference type="ARBA" id="ARBA00008467"/>
    </source>
</evidence>
<dbReference type="InterPro" id="IPR000794">
    <property type="entry name" value="Beta-ketoacyl_synthase"/>
</dbReference>
<evidence type="ECO:0000256" key="13">
    <source>
        <dbReference type="RuleBase" id="RU003694"/>
    </source>
</evidence>
<dbReference type="PROSITE" id="PS52004">
    <property type="entry name" value="KS3_2"/>
    <property type="match status" value="1"/>
</dbReference>